<organism evidence="2 3">
    <name type="scientific">Saprolegnia parasitica (strain CBS 223.65)</name>
    <dbReference type="NCBI Taxonomy" id="695850"/>
    <lineage>
        <taxon>Eukaryota</taxon>
        <taxon>Sar</taxon>
        <taxon>Stramenopiles</taxon>
        <taxon>Oomycota</taxon>
        <taxon>Saprolegniomycetes</taxon>
        <taxon>Saprolegniales</taxon>
        <taxon>Saprolegniaceae</taxon>
        <taxon>Saprolegnia</taxon>
    </lineage>
</organism>
<dbReference type="PANTHER" id="PTHR37066:SF1">
    <property type="entry name" value="LNS2_PITP DOMAIN-CONTAINING PROTEIN"/>
    <property type="match status" value="1"/>
</dbReference>
<dbReference type="KEGG" id="spar:SPRG_10139"/>
<protein>
    <recommendedName>
        <fullName evidence="1">Helicase-associated domain-containing protein</fullName>
    </recommendedName>
</protein>
<feature type="domain" description="Helicase-associated" evidence="1">
    <location>
        <begin position="337"/>
        <end position="409"/>
    </location>
</feature>
<dbReference type="Proteomes" id="UP000030745">
    <property type="component" value="Unassembled WGS sequence"/>
</dbReference>
<name>A0A067CCS3_SAPPC</name>
<dbReference type="Gene3D" id="6.10.140.530">
    <property type="match status" value="1"/>
</dbReference>
<feature type="domain" description="Helicase-associated" evidence="1">
    <location>
        <begin position="187"/>
        <end position="255"/>
    </location>
</feature>
<dbReference type="InterPro" id="IPR005114">
    <property type="entry name" value="Helicase_assoc"/>
</dbReference>
<evidence type="ECO:0000259" key="1">
    <source>
        <dbReference type="Pfam" id="PF03457"/>
    </source>
</evidence>
<feature type="domain" description="Helicase-associated" evidence="1">
    <location>
        <begin position="106"/>
        <end position="179"/>
    </location>
</feature>
<evidence type="ECO:0000313" key="3">
    <source>
        <dbReference type="Proteomes" id="UP000030745"/>
    </source>
</evidence>
<dbReference type="AlphaFoldDB" id="A0A067CCS3"/>
<dbReference type="GeneID" id="24132262"/>
<keyword evidence="3" id="KW-1185">Reference proteome</keyword>
<dbReference type="OrthoDB" id="70932at2759"/>
<dbReference type="VEuPathDB" id="FungiDB:SPRG_10139"/>
<dbReference type="Pfam" id="PF03457">
    <property type="entry name" value="HA"/>
    <property type="match status" value="4"/>
</dbReference>
<dbReference type="PANTHER" id="PTHR37066">
    <property type="entry name" value="HELICASE-ASSOCIATED"/>
    <property type="match status" value="1"/>
</dbReference>
<sequence length="418" mass="48945">MALKRHRMLLRQRLQRATFATKRLPLEKQRAFVDVVRVFRDLQAPTSDYTLLPAVFRVPDAAPWPPTARSTTVSVYHVRAAYEQGTLAPEIVDELKQLRFVWRQRDHVWERNLEALEAYKARFGSLHIVPSFTIAVDDTSWPKDLRGLQLGVVVHSYRRLAQQGALPLAKRHVLDELGFVWHVRTWQWEKKLLALATYRKIYGNLHVPRDFVVPVHDGWPSEIWQLQLGDAVATFRHHVDRLLPERVDALNALGFVWDMNEAEWDRKLRALTTYKALYGHVDVPRAFIVPEDDLEWPRDVWELELGHVVANLRASETLSAERRAALDDLGFAWQYFEAEWARKLQALAHYKALYGDMNVPSTFTVPQNDKMWPDRLWWMPLGLIVQRLRAQRHDGLTDERRADLDRLGFAWTRPKKKL</sequence>
<dbReference type="RefSeq" id="XP_012204675.1">
    <property type="nucleotide sequence ID" value="XM_012349285.1"/>
</dbReference>
<gene>
    <name evidence="2" type="ORF">SPRG_10139</name>
</gene>
<reference evidence="2 3" key="1">
    <citation type="journal article" date="2013" name="PLoS Genet.">
        <title>Distinctive expansion of potential virulence genes in the genome of the oomycete fish pathogen Saprolegnia parasitica.</title>
        <authorList>
            <person name="Jiang R.H."/>
            <person name="de Bruijn I."/>
            <person name="Haas B.J."/>
            <person name="Belmonte R."/>
            <person name="Lobach L."/>
            <person name="Christie J."/>
            <person name="van den Ackerveken G."/>
            <person name="Bottin A."/>
            <person name="Bulone V."/>
            <person name="Diaz-Moreno S.M."/>
            <person name="Dumas B."/>
            <person name="Fan L."/>
            <person name="Gaulin E."/>
            <person name="Govers F."/>
            <person name="Grenville-Briggs L.J."/>
            <person name="Horner N.R."/>
            <person name="Levin J.Z."/>
            <person name="Mammella M."/>
            <person name="Meijer H.J."/>
            <person name="Morris P."/>
            <person name="Nusbaum C."/>
            <person name="Oome S."/>
            <person name="Phillips A.J."/>
            <person name="van Rooyen D."/>
            <person name="Rzeszutek E."/>
            <person name="Saraiva M."/>
            <person name="Secombes C.J."/>
            <person name="Seidl M.F."/>
            <person name="Snel B."/>
            <person name="Stassen J.H."/>
            <person name="Sykes S."/>
            <person name="Tripathy S."/>
            <person name="van den Berg H."/>
            <person name="Vega-Arreguin J.C."/>
            <person name="Wawra S."/>
            <person name="Young S.K."/>
            <person name="Zeng Q."/>
            <person name="Dieguez-Uribeondo J."/>
            <person name="Russ C."/>
            <person name="Tyler B.M."/>
            <person name="van West P."/>
        </authorList>
    </citation>
    <scope>NUCLEOTIDE SEQUENCE [LARGE SCALE GENOMIC DNA]</scope>
    <source>
        <strain evidence="2 3">CBS 223.65</strain>
    </source>
</reference>
<feature type="domain" description="Helicase-associated" evidence="1">
    <location>
        <begin position="261"/>
        <end position="331"/>
    </location>
</feature>
<dbReference type="STRING" id="695850.A0A067CCS3"/>
<dbReference type="EMBL" id="KK583240">
    <property type="protein sequence ID" value="KDO24607.1"/>
    <property type="molecule type" value="Genomic_DNA"/>
</dbReference>
<evidence type="ECO:0000313" key="2">
    <source>
        <dbReference type="EMBL" id="KDO24607.1"/>
    </source>
</evidence>
<proteinExistence type="predicted"/>
<accession>A0A067CCS3</accession>
<dbReference type="OMA" id="HSWERSF"/>